<evidence type="ECO:0000313" key="3">
    <source>
        <dbReference type="Proteomes" id="UP000245783"/>
    </source>
</evidence>
<dbReference type="RefSeq" id="XP_025368777.1">
    <property type="nucleotide sequence ID" value="XM_025510606.1"/>
</dbReference>
<dbReference type="Proteomes" id="UP000245783">
    <property type="component" value="Unassembled WGS sequence"/>
</dbReference>
<feature type="compositionally biased region" description="Low complexity" evidence="1">
    <location>
        <begin position="111"/>
        <end position="125"/>
    </location>
</feature>
<feature type="region of interest" description="Disordered" evidence="1">
    <location>
        <begin position="102"/>
        <end position="130"/>
    </location>
</feature>
<dbReference type="InParanoid" id="A0A316VVE9"/>
<feature type="region of interest" description="Disordered" evidence="1">
    <location>
        <begin position="205"/>
        <end position="228"/>
    </location>
</feature>
<gene>
    <name evidence="2" type="ORF">IE81DRAFT_169219</name>
</gene>
<dbReference type="OrthoDB" id="10559554at2759"/>
<protein>
    <submittedName>
        <fullName evidence="2">Uncharacterized protein</fullName>
    </submittedName>
</protein>
<name>A0A316VVE9_9BASI</name>
<accession>A0A316VVE9</accession>
<feature type="compositionally biased region" description="Polar residues" evidence="1">
    <location>
        <begin position="207"/>
        <end position="228"/>
    </location>
</feature>
<reference evidence="2 3" key="1">
    <citation type="journal article" date="2018" name="Mol. Biol. Evol.">
        <title>Broad Genomic Sampling Reveals a Smut Pathogenic Ancestry of the Fungal Clade Ustilaginomycotina.</title>
        <authorList>
            <person name="Kijpornyongpan T."/>
            <person name="Mondo S.J."/>
            <person name="Barry K."/>
            <person name="Sandor L."/>
            <person name="Lee J."/>
            <person name="Lipzen A."/>
            <person name="Pangilinan J."/>
            <person name="LaButti K."/>
            <person name="Hainaut M."/>
            <person name="Henrissat B."/>
            <person name="Grigoriev I.V."/>
            <person name="Spatafora J.W."/>
            <person name="Aime M.C."/>
        </authorList>
    </citation>
    <scope>NUCLEOTIDE SEQUENCE [LARGE SCALE GENOMIC DNA]</scope>
    <source>
        <strain evidence="2 3">MCA 4658</strain>
    </source>
</reference>
<keyword evidence="3" id="KW-1185">Reference proteome</keyword>
<dbReference type="AlphaFoldDB" id="A0A316VVE9"/>
<proteinExistence type="predicted"/>
<evidence type="ECO:0000256" key="1">
    <source>
        <dbReference type="SAM" id="MobiDB-lite"/>
    </source>
</evidence>
<evidence type="ECO:0000313" key="2">
    <source>
        <dbReference type="EMBL" id="PWN41617.1"/>
    </source>
</evidence>
<organism evidence="2 3">
    <name type="scientific">Ceraceosorus guamensis</name>
    <dbReference type="NCBI Taxonomy" id="1522189"/>
    <lineage>
        <taxon>Eukaryota</taxon>
        <taxon>Fungi</taxon>
        <taxon>Dikarya</taxon>
        <taxon>Basidiomycota</taxon>
        <taxon>Ustilaginomycotina</taxon>
        <taxon>Exobasidiomycetes</taxon>
        <taxon>Ceraceosorales</taxon>
        <taxon>Ceraceosoraceae</taxon>
        <taxon>Ceraceosorus</taxon>
    </lineage>
</organism>
<sequence length="228" mass="24318">MHAQPYLPNKQATKVYGCMAPFMLDAARVMGATKLPEQASECSSELAFDGWALKLKAATLNAQGDQRFQQSKNWRNVERVALAMQTDGTGEANASKAVQAKQMLKPVPDTSAASSSAGPSSHAGGDVQDDVTFVRIQNSTGKKEVMKSHSAAGGGDKEIVFTHIKEGKGQRYSNAQWTPFKADPDKAISSLQVPPLTKRFATGSPLLGQTPSKQPGVTVTCPSQRQKG</sequence>
<dbReference type="GeneID" id="37032476"/>
<dbReference type="EMBL" id="KZ819390">
    <property type="protein sequence ID" value="PWN41617.1"/>
    <property type="molecule type" value="Genomic_DNA"/>
</dbReference>